<sequence length="367" mass="41550">MPALDLLMLPLREPERLGSLTPGQWDLLVRQGRRADLLARMAERIDAAGRWADVPPEVARHLWSMQLLARRQHEELRHETQQLLRVFGQAGLPLVLLKGAAYVLQGLRVGEGRMVSDIDILVPRERLAEVESALMLSGWVSTNTNAYDQRYYRTWMHELPPMRHLRRGTVLDVHHALVPLSGRLRADPSAMLGDIRPIPGHPGVHALAPVDMVLHSAAHLYAEGELELGCRGLLDIELLVGEFGQDPAFWPALTARATALHWERPLAQALVYLDELLRTPLPPEARDWAARAHRRWAPGWRGRLLDAMYRRALRPDHHSLSDHWTALARAGLYVRGHWLRMPPWLLAGHLARKSLMALRAPRGATEN</sequence>
<keyword evidence="2" id="KW-1185">Reference proteome</keyword>
<name>A0A372EMX1_9BURK</name>
<proteinExistence type="predicted"/>
<evidence type="ECO:0008006" key="3">
    <source>
        <dbReference type="Google" id="ProtNLM"/>
    </source>
</evidence>
<evidence type="ECO:0000313" key="1">
    <source>
        <dbReference type="EMBL" id="RFP81028.1"/>
    </source>
</evidence>
<evidence type="ECO:0000313" key="2">
    <source>
        <dbReference type="Proteomes" id="UP000261931"/>
    </source>
</evidence>
<dbReference type="EMBL" id="QVLS01000002">
    <property type="protein sequence ID" value="RFP81028.1"/>
    <property type="molecule type" value="Genomic_DNA"/>
</dbReference>
<dbReference type="Proteomes" id="UP000261931">
    <property type="component" value="Unassembled WGS sequence"/>
</dbReference>
<dbReference type="AlphaFoldDB" id="A0A372EMX1"/>
<protein>
    <recommendedName>
        <fullName evidence="3">Nucleotidyltransferase family protein</fullName>
    </recommendedName>
</protein>
<accession>A0A372EMX1</accession>
<dbReference type="Pfam" id="PF14907">
    <property type="entry name" value="NTP_transf_5"/>
    <property type="match status" value="1"/>
</dbReference>
<gene>
    <name evidence="1" type="ORF">DY262_04410</name>
</gene>
<organism evidence="1 2">
    <name type="scientific">Hydrogenophaga borbori</name>
    <dbReference type="NCBI Taxonomy" id="2294117"/>
    <lineage>
        <taxon>Bacteria</taxon>
        <taxon>Pseudomonadati</taxon>
        <taxon>Pseudomonadota</taxon>
        <taxon>Betaproteobacteria</taxon>
        <taxon>Burkholderiales</taxon>
        <taxon>Comamonadaceae</taxon>
        <taxon>Hydrogenophaga</taxon>
    </lineage>
</organism>
<comment type="caution">
    <text evidence="1">The sequence shown here is derived from an EMBL/GenBank/DDBJ whole genome shotgun (WGS) entry which is preliminary data.</text>
</comment>
<reference evidence="1 2" key="1">
    <citation type="submission" date="2018-08" db="EMBL/GenBank/DDBJ databases">
        <title>Hydrogenophaga sp. LA-38 isolated from sludge.</title>
        <authorList>
            <person name="Im W.-T."/>
        </authorList>
    </citation>
    <scope>NUCLEOTIDE SEQUENCE [LARGE SCALE GENOMIC DNA]</scope>
    <source>
        <strain evidence="1 2">LA-38</strain>
    </source>
</reference>
<dbReference type="InterPro" id="IPR039498">
    <property type="entry name" value="NTP_transf_5"/>
</dbReference>